<gene>
    <name evidence="2" type="ORF">GMOD_00000352</name>
</gene>
<sequence>MLWRPLLCSFFYICTVTTLSISRHGKQQPLPPAQQQTRYEAQACSVMLAVTPSGGIMEQLVEIPLDKRILSGAKLPSRPKSIEMIAAVTNKGRSVSLERLDSILCNITLDYSSDERKATGSDGAPKVLPGFALRDEVVQFEDASSSWFLGDRMIDSYECR</sequence>
<dbReference type="EMBL" id="KE747824">
    <property type="protein sequence ID" value="RMZ70278.1"/>
    <property type="molecule type" value="Genomic_DNA"/>
</dbReference>
<evidence type="ECO:0000256" key="1">
    <source>
        <dbReference type="SAM" id="SignalP"/>
    </source>
</evidence>
<keyword evidence="1" id="KW-0732">Signal</keyword>
<accession>A0A3M7M725</accession>
<name>A0A3M7M725_9PLEO</name>
<dbReference type="Proteomes" id="UP000265663">
    <property type="component" value="Unassembled WGS sequence"/>
</dbReference>
<dbReference type="AlphaFoldDB" id="A0A3M7M725"/>
<proteinExistence type="predicted"/>
<organism evidence="2 3">
    <name type="scientific">Pyrenophora seminiperda CCB06</name>
    <dbReference type="NCBI Taxonomy" id="1302712"/>
    <lineage>
        <taxon>Eukaryota</taxon>
        <taxon>Fungi</taxon>
        <taxon>Dikarya</taxon>
        <taxon>Ascomycota</taxon>
        <taxon>Pezizomycotina</taxon>
        <taxon>Dothideomycetes</taxon>
        <taxon>Pleosporomycetidae</taxon>
        <taxon>Pleosporales</taxon>
        <taxon>Pleosporineae</taxon>
        <taxon>Pleosporaceae</taxon>
        <taxon>Pyrenophora</taxon>
    </lineage>
</organism>
<dbReference type="OrthoDB" id="3650120at2759"/>
<feature type="signal peptide" evidence="1">
    <location>
        <begin position="1"/>
        <end position="18"/>
    </location>
</feature>
<evidence type="ECO:0000313" key="2">
    <source>
        <dbReference type="EMBL" id="RMZ70278.1"/>
    </source>
</evidence>
<reference evidence="2 3" key="1">
    <citation type="journal article" date="2014" name="PLoS ONE">
        <title>De novo Genome Assembly of the Fungal Plant Pathogen Pyrenophora semeniperda.</title>
        <authorList>
            <person name="Soliai M.M."/>
            <person name="Meyer S.E."/>
            <person name="Udall J.A."/>
            <person name="Elzinga D.E."/>
            <person name="Hermansen R.A."/>
            <person name="Bodily P.M."/>
            <person name="Hart A.A."/>
            <person name="Coleman C.E."/>
        </authorList>
    </citation>
    <scope>NUCLEOTIDE SEQUENCE [LARGE SCALE GENOMIC DNA]</scope>
    <source>
        <strain evidence="2 3">CCB06</strain>
        <tissue evidence="2">Mycelium</tissue>
    </source>
</reference>
<evidence type="ECO:0000313" key="3">
    <source>
        <dbReference type="Proteomes" id="UP000265663"/>
    </source>
</evidence>
<protein>
    <submittedName>
        <fullName evidence="2">Cytochrome c oxidase subunit vib</fullName>
    </submittedName>
</protein>
<keyword evidence="3" id="KW-1185">Reference proteome</keyword>
<feature type="chain" id="PRO_5018047197" evidence="1">
    <location>
        <begin position="19"/>
        <end position="160"/>
    </location>
</feature>